<dbReference type="EMBL" id="CAJOBB010030395">
    <property type="protein sequence ID" value="CAF4443425.1"/>
    <property type="molecule type" value="Genomic_DNA"/>
</dbReference>
<evidence type="ECO:0000313" key="1">
    <source>
        <dbReference type="EMBL" id="CAF4443425.1"/>
    </source>
</evidence>
<dbReference type="AlphaFoldDB" id="A0A820RW65"/>
<name>A0A820RW65_9BILA</name>
<evidence type="ECO:0000313" key="2">
    <source>
        <dbReference type="Proteomes" id="UP000663868"/>
    </source>
</evidence>
<dbReference type="Proteomes" id="UP000663868">
    <property type="component" value="Unassembled WGS sequence"/>
</dbReference>
<accession>A0A820RW65</accession>
<proteinExistence type="predicted"/>
<comment type="caution">
    <text evidence="1">The sequence shown here is derived from an EMBL/GenBank/DDBJ whole genome shotgun (WGS) entry which is preliminary data.</text>
</comment>
<gene>
    <name evidence="1" type="ORF">KXQ929_LOCUS53529</name>
</gene>
<sequence length="100" mass="11946">QFPRDLCKRSFDAANNSLIIIEKLDYQLDIDIKDKRLIKIKDIEEQQQDLALRRVRSYINIANALSEKYLHDGKNNEHLKDFSQYIKKAVELSKKYNLYE</sequence>
<feature type="non-terminal residue" evidence="1">
    <location>
        <position position="100"/>
    </location>
</feature>
<reference evidence="1" key="1">
    <citation type="submission" date="2021-02" db="EMBL/GenBank/DDBJ databases">
        <authorList>
            <person name="Nowell W R."/>
        </authorList>
    </citation>
    <scope>NUCLEOTIDE SEQUENCE</scope>
</reference>
<organism evidence="1 2">
    <name type="scientific">Adineta steineri</name>
    <dbReference type="NCBI Taxonomy" id="433720"/>
    <lineage>
        <taxon>Eukaryota</taxon>
        <taxon>Metazoa</taxon>
        <taxon>Spiralia</taxon>
        <taxon>Gnathifera</taxon>
        <taxon>Rotifera</taxon>
        <taxon>Eurotatoria</taxon>
        <taxon>Bdelloidea</taxon>
        <taxon>Adinetida</taxon>
        <taxon>Adinetidae</taxon>
        <taxon>Adineta</taxon>
    </lineage>
</organism>
<protein>
    <submittedName>
        <fullName evidence="1">Uncharacterized protein</fullName>
    </submittedName>
</protein>